<dbReference type="InterPro" id="IPR050597">
    <property type="entry name" value="Cytochrome_c_Oxidase_Subunit"/>
</dbReference>
<reference evidence="8 10" key="2">
    <citation type="submission" date="2016-10" db="EMBL/GenBank/DDBJ databases">
        <authorList>
            <person name="de Groot N.N."/>
        </authorList>
    </citation>
    <scope>NUCLEOTIDE SEQUENCE [LARGE SCALE GENOMIC DNA]</scope>
    <source>
        <strain evidence="8 10">DSM 25947</strain>
    </source>
</reference>
<evidence type="ECO:0000256" key="5">
    <source>
        <dbReference type="SAM" id="Phobius"/>
    </source>
</evidence>
<dbReference type="GO" id="GO:0009055">
    <property type="term" value="F:electron transfer activity"/>
    <property type="evidence" value="ECO:0007669"/>
    <property type="project" value="InterPro"/>
</dbReference>
<evidence type="ECO:0000313" key="7">
    <source>
        <dbReference type="EMBL" id="AHW59787.1"/>
    </source>
</evidence>
<dbReference type="Pfam" id="PF13442">
    <property type="entry name" value="Cytochrome_CBB3"/>
    <property type="match status" value="1"/>
</dbReference>
<sequence length="190" mass="21452">MSDKNKQILEQDEHLMDHDYDGIKELDNPPPRWIMMLFYITIGWSIIYGAYYFWLKEGNLQDEEYAHKSMQHDAKYQIASISADDLVAFTDEESLAEGKQIYTDLACMACHGMNGEGNAIGPNLTDDYTLHGCDFESAFNTIKNGVPAKGMTAYKTQISDEKIQKVASYVMTLRGTNPANAKEPQGEKCE</sequence>
<keyword evidence="3 4" id="KW-0408">Iron</keyword>
<evidence type="ECO:0000256" key="1">
    <source>
        <dbReference type="ARBA" id="ARBA00022617"/>
    </source>
</evidence>
<dbReference type="GO" id="GO:0046872">
    <property type="term" value="F:metal ion binding"/>
    <property type="evidence" value="ECO:0007669"/>
    <property type="project" value="UniProtKB-KW"/>
</dbReference>
<evidence type="ECO:0000313" key="10">
    <source>
        <dbReference type="Proteomes" id="UP000181981"/>
    </source>
</evidence>
<dbReference type="InterPro" id="IPR032858">
    <property type="entry name" value="CcoP_N"/>
</dbReference>
<dbReference type="Proteomes" id="UP000181981">
    <property type="component" value="Unassembled WGS sequence"/>
</dbReference>
<dbReference type="PANTHER" id="PTHR33751:SF1">
    <property type="entry name" value="CBB3-TYPE CYTOCHROME C OXIDASE SUBUNIT FIXP"/>
    <property type="match status" value="1"/>
</dbReference>
<dbReference type="HOGENOM" id="CLU_047545_1_0_10"/>
<dbReference type="KEGG" id="dori:FH5T_09750"/>
<evidence type="ECO:0000256" key="3">
    <source>
        <dbReference type="ARBA" id="ARBA00023004"/>
    </source>
</evidence>
<keyword evidence="9" id="KW-1185">Reference proteome</keyword>
<feature type="domain" description="Cytochrome c" evidence="6">
    <location>
        <begin position="93"/>
        <end position="174"/>
    </location>
</feature>
<proteinExistence type="predicted"/>
<feature type="transmembrane region" description="Helical" evidence="5">
    <location>
        <begin position="33"/>
        <end position="54"/>
    </location>
</feature>
<dbReference type="Gene3D" id="6.10.280.130">
    <property type="match status" value="1"/>
</dbReference>
<dbReference type="InterPro" id="IPR009056">
    <property type="entry name" value="Cyt_c-like_dom"/>
</dbReference>
<evidence type="ECO:0000313" key="9">
    <source>
        <dbReference type="Proteomes" id="UP000023772"/>
    </source>
</evidence>
<dbReference type="OrthoDB" id="9811281at2"/>
<name>X5DH72_9BACT</name>
<dbReference type="Gene3D" id="1.10.760.10">
    <property type="entry name" value="Cytochrome c-like domain"/>
    <property type="match status" value="1"/>
</dbReference>
<dbReference type="STRING" id="1168034.FH5T_09750"/>
<dbReference type="InterPro" id="IPR038414">
    <property type="entry name" value="CcoP_N_sf"/>
</dbReference>
<protein>
    <submittedName>
        <fullName evidence="8">Cytochrome c oxidase cbb3-type subunit 3</fullName>
    </submittedName>
    <submittedName>
        <fullName evidence="7">Cytochrome oxidase subunit III</fullName>
    </submittedName>
</protein>
<gene>
    <name evidence="7" type="ORF">FH5T_09750</name>
    <name evidence="8" type="ORF">SAMN05444285_10752</name>
</gene>
<dbReference type="PANTHER" id="PTHR33751">
    <property type="entry name" value="CBB3-TYPE CYTOCHROME C OXIDASE SUBUNIT FIXP"/>
    <property type="match status" value="1"/>
</dbReference>
<keyword evidence="5" id="KW-0472">Membrane</keyword>
<dbReference type="EMBL" id="FOHT01000007">
    <property type="protein sequence ID" value="SET16849.1"/>
    <property type="molecule type" value="Genomic_DNA"/>
</dbReference>
<keyword evidence="5" id="KW-0812">Transmembrane</keyword>
<evidence type="ECO:0000313" key="8">
    <source>
        <dbReference type="EMBL" id="SET16849.1"/>
    </source>
</evidence>
<dbReference type="Pfam" id="PF14715">
    <property type="entry name" value="FixP_N"/>
    <property type="match status" value="1"/>
</dbReference>
<dbReference type="InterPro" id="IPR036909">
    <property type="entry name" value="Cyt_c-like_dom_sf"/>
</dbReference>
<evidence type="ECO:0000259" key="6">
    <source>
        <dbReference type="PROSITE" id="PS51007"/>
    </source>
</evidence>
<accession>X5DH72</accession>
<evidence type="ECO:0000256" key="4">
    <source>
        <dbReference type="PROSITE-ProRule" id="PRU00433"/>
    </source>
</evidence>
<dbReference type="PROSITE" id="PS51007">
    <property type="entry name" value="CYTC"/>
    <property type="match status" value="1"/>
</dbReference>
<dbReference type="AlphaFoldDB" id="X5DH72"/>
<reference evidence="7 9" key="1">
    <citation type="submission" date="2014-03" db="EMBL/GenBank/DDBJ databases">
        <title>Complete genome sequence of a deeply braunched marine Bacteroidia bacterium Draconibacterium orientale type strain FH5T.</title>
        <authorList>
            <person name="Li X."/>
            <person name="Wang X."/>
            <person name="Xie Z."/>
            <person name="Du Z."/>
            <person name="Chen G."/>
        </authorList>
    </citation>
    <scope>NUCLEOTIDE SEQUENCE [LARGE SCALE GENOMIC DNA]</scope>
    <source>
        <strain evidence="7 9">FH5</strain>
    </source>
</reference>
<dbReference type="eggNOG" id="COG2010">
    <property type="taxonomic scope" value="Bacteria"/>
</dbReference>
<dbReference type="EMBL" id="CP007451">
    <property type="protein sequence ID" value="AHW59787.1"/>
    <property type="molecule type" value="Genomic_DNA"/>
</dbReference>
<evidence type="ECO:0000256" key="2">
    <source>
        <dbReference type="ARBA" id="ARBA00022723"/>
    </source>
</evidence>
<dbReference type="RefSeq" id="WP_051567760.1">
    <property type="nucleotide sequence ID" value="NZ_FOHT01000007.1"/>
</dbReference>
<organism evidence="8 10">
    <name type="scientific">Draconibacterium orientale</name>
    <dbReference type="NCBI Taxonomy" id="1168034"/>
    <lineage>
        <taxon>Bacteria</taxon>
        <taxon>Pseudomonadati</taxon>
        <taxon>Bacteroidota</taxon>
        <taxon>Bacteroidia</taxon>
        <taxon>Marinilabiliales</taxon>
        <taxon>Prolixibacteraceae</taxon>
        <taxon>Draconibacterium</taxon>
    </lineage>
</organism>
<keyword evidence="1 4" id="KW-0349">Heme</keyword>
<dbReference type="SUPFAM" id="SSF46626">
    <property type="entry name" value="Cytochrome c"/>
    <property type="match status" value="1"/>
</dbReference>
<dbReference type="GO" id="GO:0020037">
    <property type="term" value="F:heme binding"/>
    <property type="evidence" value="ECO:0007669"/>
    <property type="project" value="InterPro"/>
</dbReference>
<dbReference type="Proteomes" id="UP000023772">
    <property type="component" value="Chromosome"/>
</dbReference>
<keyword evidence="5" id="KW-1133">Transmembrane helix</keyword>
<keyword evidence="2 4" id="KW-0479">Metal-binding</keyword>